<dbReference type="EMBL" id="MAPZ01000026">
    <property type="protein sequence ID" value="OBY09821.1"/>
    <property type="molecule type" value="Genomic_DNA"/>
</dbReference>
<keyword evidence="1 3" id="KW-0689">Ribosomal protein</keyword>
<dbReference type="Proteomes" id="UP000092714">
    <property type="component" value="Unassembled WGS sequence"/>
</dbReference>
<gene>
    <name evidence="3" type="ORF">CP373A1_14235</name>
</gene>
<dbReference type="GO" id="GO:1990904">
    <property type="term" value="C:ribonucleoprotein complex"/>
    <property type="evidence" value="ECO:0007669"/>
    <property type="project" value="UniProtKB-KW"/>
</dbReference>
<dbReference type="Gene3D" id="2.30.30.30">
    <property type="match status" value="1"/>
</dbReference>
<evidence type="ECO:0000313" key="3">
    <source>
        <dbReference type="EMBL" id="OBY09821.1"/>
    </source>
</evidence>
<dbReference type="GeneID" id="42776639"/>
<sequence>MQNNDLIGKVVLSKAGRDKNHLYIITNQINSEYVLVADGNIKTINNPKKKNLKHLSIICNINEDVRLSILRNEKSTDLKIKRLLKLKGIVKEG</sequence>
<protein>
    <submittedName>
        <fullName evidence="3">LSU ribosomal protein L14E</fullName>
    </submittedName>
</protein>
<proteinExistence type="predicted"/>
<dbReference type="RefSeq" id="WP_027098809.1">
    <property type="nucleotide sequence ID" value="NZ_CABHIH010000006.1"/>
</dbReference>
<keyword evidence="2" id="KW-0687">Ribonucleoprotein</keyword>
<evidence type="ECO:0000313" key="4">
    <source>
        <dbReference type="Proteomes" id="UP000092714"/>
    </source>
</evidence>
<comment type="caution">
    <text evidence="3">The sequence shown here is derived from an EMBL/GenBank/DDBJ whole genome shotgun (WGS) entry which is preliminary data.</text>
</comment>
<name>A0A174WSZ2_9CLOT</name>
<evidence type="ECO:0000256" key="2">
    <source>
        <dbReference type="ARBA" id="ARBA00023274"/>
    </source>
</evidence>
<dbReference type="SUPFAM" id="SSF50104">
    <property type="entry name" value="Translation proteins SH3-like domain"/>
    <property type="match status" value="1"/>
</dbReference>
<reference evidence="3 4" key="1">
    <citation type="submission" date="2016-06" db="EMBL/GenBank/DDBJ databases">
        <authorList>
            <person name="Kjaerup R.B."/>
            <person name="Dalgaard T.S."/>
            <person name="Juul-Madsen H.R."/>
        </authorList>
    </citation>
    <scope>NUCLEOTIDE SEQUENCE [LARGE SCALE GENOMIC DNA]</scope>
    <source>
        <strain evidence="3 4">373-A1</strain>
    </source>
</reference>
<organism evidence="3 4">
    <name type="scientific">Clostridium paraputrificum</name>
    <dbReference type="NCBI Taxonomy" id="29363"/>
    <lineage>
        <taxon>Bacteria</taxon>
        <taxon>Bacillati</taxon>
        <taxon>Bacillota</taxon>
        <taxon>Clostridia</taxon>
        <taxon>Eubacteriales</taxon>
        <taxon>Clostridiaceae</taxon>
        <taxon>Clostridium</taxon>
    </lineage>
</organism>
<dbReference type="InterPro" id="IPR008991">
    <property type="entry name" value="Translation_prot_SH3-like_sf"/>
</dbReference>
<evidence type="ECO:0000256" key="1">
    <source>
        <dbReference type="ARBA" id="ARBA00022980"/>
    </source>
</evidence>
<dbReference type="OrthoDB" id="1683515at2"/>
<dbReference type="InterPro" id="IPR014722">
    <property type="entry name" value="Rib_uL2_dom2"/>
</dbReference>
<accession>A0A174WSZ2</accession>
<dbReference type="GO" id="GO:0005840">
    <property type="term" value="C:ribosome"/>
    <property type="evidence" value="ECO:0007669"/>
    <property type="project" value="UniProtKB-KW"/>
</dbReference>
<dbReference type="CDD" id="cd06088">
    <property type="entry name" value="KOW_RPL14"/>
    <property type="match status" value="1"/>
</dbReference>
<dbReference type="AlphaFoldDB" id="A0A174WSZ2"/>
<dbReference type="InterPro" id="IPR041985">
    <property type="entry name" value="Ribosomal_eL14_KOW"/>
</dbReference>
<keyword evidence="4" id="KW-1185">Reference proteome</keyword>
<dbReference type="eggNOG" id="COG2163">
    <property type="taxonomic scope" value="Bacteria"/>
</dbReference>